<dbReference type="Pfam" id="PF07007">
    <property type="entry name" value="LprI"/>
    <property type="match status" value="1"/>
</dbReference>
<keyword evidence="4" id="KW-1185">Reference proteome</keyword>
<evidence type="ECO:0000313" key="4">
    <source>
        <dbReference type="Proteomes" id="UP001254848"/>
    </source>
</evidence>
<evidence type="ECO:0000259" key="2">
    <source>
        <dbReference type="Pfam" id="PF07007"/>
    </source>
</evidence>
<proteinExistence type="predicted"/>
<dbReference type="RefSeq" id="WP_413781357.1">
    <property type="nucleotide sequence ID" value="NZ_JAUOZS010000001.1"/>
</dbReference>
<organism evidence="3 4">
    <name type="scientific">Anaeroselena agilis</name>
    <dbReference type="NCBI Taxonomy" id="3063788"/>
    <lineage>
        <taxon>Bacteria</taxon>
        <taxon>Bacillati</taxon>
        <taxon>Bacillota</taxon>
        <taxon>Negativicutes</taxon>
        <taxon>Acetonemataceae</taxon>
        <taxon>Anaeroselena</taxon>
    </lineage>
</organism>
<accession>A0ABU3P1H0</accession>
<comment type="caution">
    <text evidence="3">The sequence shown here is derived from an EMBL/GenBank/DDBJ whole genome shotgun (WGS) entry which is preliminary data.</text>
</comment>
<keyword evidence="1" id="KW-0732">Signal</keyword>
<reference evidence="3 4" key="1">
    <citation type="submission" date="2023-07" db="EMBL/GenBank/DDBJ databases">
        <title>The novel representative of Negativicutes class, Anaeroselena agilis gen. nov. sp. nov.</title>
        <authorList>
            <person name="Prokofeva M.I."/>
            <person name="Elcheninov A.G."/>
            <person name="Klyukina A."/>
            <person name="Kublanov I.V."/>
            <person name="Frolov E.N."/>
            <person name="Podosokorskaya O.A."/>
        </authorList>
    </citation>
    <scope>NUCLEOTIDE SEQUENCE [LARGE SCALE GENOMIC DNA]</scope>
    <source>
        <strain evidence="3 4">4137-cl</strain>
    </source>
</reference>
<evidence type="ECO:0000256" key="1">
    <source>
        <dbReference type="SAM" id="SignalP"/>
    </source>
</evidence>
<feature type="domain" description="Lysozyme inhibitor LprI-like N-terminal" evidence="2">
    <location>
        <begin position="47"/>
        <end position="139"/>
    </location>
</feature>
<feature type="chain" id="PRO_5046944125" evidence="1">
    <location>
        <begin position="26"/>
        <end position="158"/>
    </location>
</feature>
<feature type="signal peptide" evidence="1">
    <location>
        <begin position="1"/>
        <end position="25"/>
    </location>
</feature>
<name>A0ABU3P1H0_9FIRM</name>
<dbReference type="Gene3D" id="1.20.1270.180">
    <property type="match status" value="1"/>
</dbReference>
<dbReference type="Proteomes" id="UP001254848">
    <property type="component" value="Unassembled WGS sequence"/>
</dbReference>
<gene>
    <name evidence="3" type="ORF">Q4T40_16730</name>
</gene>
<sequence>MRRFAVIVAVYIALLGVFPAAIANADENKQEYDASRFKVELTYPDDDRSQLAMNDAAARELKRADDTLNAIYNKVLVKYRDDREFIAKYVAAEVAWIAFRDAQLDAVFPKEDKSSYGSVYPMVYRLYKAELTWDRVRQLNEWLIEFPEGDAAAGSRRQ</sequence>
<evidence type="ECO:0000313" key="3">
    <source>
        <dbReference type="EMBL" id="MDT8902889.1"/>
    </source>
</evidence>
<dbReference type="EMBL" id="JAUOZS010000001">
    <property type="protein sequence ID" value="MDT8902889.1"/>
    <property type="molecule type" value="Genomic_DNA"/>
</dbReference>
<dbReference type="InterPro" id="IPR009739">
    <property type="entry name" value="LprI-like_N"/>
</dbReference>
<protein>
    <submittedName>
        <fullName evidence="3">Lysozyme inhibitor LprI family protein</fullName>
    </submittedName>
</protein>